<proteinExistence type="predicted"/>
<evidence type="ECO:0000256" key="1">
    <source>
        <dbReference type="SAM" id="MobiDB-lite"/>
    </source>
</evidence>
<reference evidence="2" key="1">
    <citation type="submission" date="2021-10" db="EMBL/GenBank/DDBJ databases">
        <title>Melipona bicolor Genome sequencing and assembly.</title>
        <authorList>
            <person name="Araujo N.S."/>
            <person name="Arias M.C."/>
        </authorList>
    </citation>
    <scope>NUCLEOTIDE SEQUENCE</scope>
    <source>
        <strain evidence="2">USP_2M_L1-L4_2017</strain>
        <tissue evidence="2">Whole body</tissue>
    </source>
</reference>
<gene>
    <name evidence="2" type="ORF">K0M31_003917</name>
</gene>
<comment type="caution">
    <text evidence="2">The sequence shown here is derived from an EMBL/GenBank/DDBJ whole genome shotgun (WGS) entry which is preliminary data.</text>
</comment>
<protein>
    <submittedName>
        <fullName evidence="2">Uncharacterized protein</fullName>
    </submittedName>
</protein>
<feature type="region of interest" description="Disordered" evidence="1">
    <location>
        <begin position="55"/>
        <end position="79"/>
    </location>
</feature>
<name>A0AA40FY90_9HYME</name>
<keyword evidence="3" id="KW-1185">Reference proteome</keyword>
<sequence length="79" mass="8633">MFDGGYLKLSRREEKKTTSRKKKKVEGIRPDSRASLANPGVVLPTNVPADFTPSVFAPSRSSVQECTKGRRGPSDLVAK</sequence>
<dbReference type="EMBL" id="JAHYIQ010000012">
    <property type="protein sequence ID" value="KAK1127376.1"/>
    <property type="molecule type" value="Genomic_DNA"/>
</dbReference>
<evidence type="ECO:0000313" key="3">
    <source>
        <dbReference type="Proteomes" id="UP001177670"/>
    </source>
</evidence>
<dbReference type="AlphaFoldDB" id="A0AA40FY90"/>
<dbReference type="Proteomes" id="UP001177670">
    <property type="component" value="Unassembled WGS sequence"/>
</dbReference>
<organism evidence="2 3">
    <name type="scientific">Melipona bicolor</name>
    <dbReference type="NCBI Taxonomy" id="60889"/>
    <lineage>
        <taxon>Eukaryota</taxon>
        <taxon>Metazoa</taxon>
        <taxon>Ecdysozoa</taxon>
        <taxon>Arthropoda</taxon>
        <taxon>Hexapoda</taxon>
        <taxon>Insecta</taxon>
        <taxon>Pterygota</taxon>
        <taxon>Neoptera</taxon>
        <taxon>Endopterygota</taxon>
        <taxon>Hymenoptera</taxon>
        <taxon>Apocrita</taxon>
        <taxon>Aculeata</taxon>
        <taxon>Apoidea</taxon>
        <taxon>Anthophila</taxon>
        <taxon>Apidae</taxon>
        <taxon>Melipona</taxon>
    </lineage>
</organism>
<feature type="region of interest" description="Disordered" evidence="1">
    <location>
        <begin position="1"/>
        <end position="43"/>
    </location>
</feature>
<accession>A0AA40FY90</accession>
<evidence type="ECO:0000313" key="2">
    <source>
        <dbReference type="EMBL" id="KAK1127376.1"/>
    </source>
</evidence>